<dbReference type="Proteomes" id="UP001152759">
    <property type="component" value="Chromosome 5"/>
</dbReference>
<dbReference type="InterPro" id="IPR018631">
    <property type="entry name" value="AAA-ATPase-like_dom"/>
</dbReference>
<proteinExistence type="predicted"/>
<evidence type="ECO:0000256" key="1">
    <source>
        <dbReference type="SAM" id="SignalP"/>
    </source>
</evidence>
<reference evidence="3" key="1">
    <citation type="submission" date="2021-12" db="EMBL/GenBank/DDBJ databases">
        <authorList>
            <person name="King R."/>
        </authorList>
    </citation>
    <scope>NUCLEOTIDE SEQUENCE</scope>
</reference>
<keyword evidence="1" id="KW-0732">Signal</keyword>
<dbReference type="PANTHER" id="PTHR34825">
    <property type="entry name" value="CONSERVED PROTEIN, WITH A WEAK D-GALACTARATE DEHYDRATASE/ALTRONATE HYDROLASE DOMAIN"/>
    <property type="match status" value="1"/>
</dbReference>
<evidence type="ECO:0000259" key="2">
    <source>
        <dbReference type="Pfam" id="PF09820"/>
    </source>
</evidence>
<sequence length="684" mass="76493">MARVFTLLVTVFLKSLEDLVPSASAEESVSANASKSDLVQVPESSDFAVIRHSKAFIDKTDFIHEWILHQPVHLSVSAPPGSGKSALLSMVRHFCNASAKIQDGALIYPVDGDSQTRELFRDTTVAKLKDFHDRHFQKYSVVNVAFAPLRNSIDRASFEQNFCSVIKDMINDYQFLTDVNSLNESEKAFLQGYKGHDDKFCRQDFESAFKHHGSRLVSILQKHLASSVLVLVDDVDAVLDAFATHDGAESFAEFAISTIRCFILAFILNERGFSEGPVASKLLMMSSFELGVVIPGDVDKLITGVEFDRSPRLGTYFGLKYAEVEKLLANYALQDHSRLVADLYDGHTVVRSPSMFNTEAVLKFIKNRGNPLAPETPTAVLRDFEKLFSDVWIGLAMTSCVFDGTFAMSAIYQTRYQNLLALRQKLRKVSPFQTDFKLSTLDHEIFIKLLIRSGLLQVLEDFVLFELGFDVTYHRLAPTNYFAAGILRDYLYKSGYVEKFFGVRAKDEISITEAFRNLAPTIASIDKLKDAVHSIVQMRDPEDDTNLKALMYTFARKTADHYSKELVVDAGIIAHSKNEEKAKSRKGKPTKGGKIDVLLVQKEKCLGVVIVTRYGGNATSLVKDVANHAYTDIFDTNLVYSKYKIKDRMLLAVAVSRKGVDVYGEVYGSTGTITLGARRKLSHQ</sequence>
<accession>A0A9P0AEZ9</accession>
<feature type="signal peptide" evidence="1">
    <location>
        <begin position="1"/>
        <end position="25"/>
    </location>
</feature>
<dbReference type="EMBL" id="OU963866">
    <property type="protein sequence ID" value="CAH0390329.1"/>
    <property type="molecule type" value="Genomic_DNA"/>
</dbReference>
<dbReference type="AlphaFoldDB" id="A0A9P0AEZ9"/>
<evidence type="ECO:0000313" key="4">
    <source>
        <dbReference type="Proteomes" id="UP001152759"/>
    </source>
</evidence>
<name>A0A9P0AEZ9_BEMTA</name>
<feature type="domain" description="AAA-ATPase-like" evidence="2">
    <location>
        <begin position="46"/>
        <end position="251"/>
    </location>
</feature>
<evidence type="ECO:0000313" key="3">
    <source>
        <dbReference type="EMBL" id="CAH0390329.1"/>
    </source>
</evidence>
<gene>
    <name evidence="3" type="ORF">BEMITA_LOCUS9062</name>
</gene>
<dbReference type="Pfam" id="PF09820">
    <property type="entry name" value="AAA-ATPase_like"/>
    <property type="match status" value="1"/>
</dbReference>
<protein>
    <recommendedName>
        <fullName evidence="2">AAA-ATPase-like domain-containing protein</fullName>
    </recommendedName>
</protein>
<keyword evidence="4" id="KW-1185">Reference proteome</keyword>
<dbReference type="PANTHER" id="PTHR34825:SF1">
    <property type="entry name" value="AAA-ATPASE-LIKE DOMAIN-CONTAINING PROTEIN"/>
    <property type="match status" value="1"/>
</dbReference>
<organism evidence="3 4">
    <name type="scientific">Bemisia tabaci</name>
    <name type="common">Sweetpotato whitefly</name>
    <name type="synonym">Aleurodes tabaci</name>
    <dbReference type="NCBI Taxonomy" id="7038"/>
    <lineage>
        <taxon>Eukaryota</taxon>
        <taxon>Metazoa</taxon>
        <taxon>Ecdysozoa</taxon>
        <taxon>Arthropoda</taxon>
        <taxon>Hexapoda</taxon>
        <taxon>Insecta</taxon>
        <taxon>Pterygota</taxon>
        <taxon>Neoptera</taxon>
        <taxon>Paraneoptera</taxon>
        <taxon>Hemiptera</taxon>
        <taxon>Sternorrhyncha</taxon>
        <taxon>Aleyrodoidea</taxon>
        <taxon>Aleyrodidae</taxon>
        <taxon>Aleyrodinae</taxon>
        <taxon>Bemisia</taxon>
    </lineage>
</organism>
<feature type="chain" id="PRO_5040328469" description="AAA-ATPase-like domain-containing protein" evidence="1">
    <location>
        <begin position="26"/>
        <end position="684"/>
    </location>
</feature>
<dbReference type="KEGG" id="btab:109037472"/>